<sequence>MPFGGLFKRRKHHTTDGKRVYAIGDVHGCYDLLVDLLQRVEEDHAERPPCDTHLVMLGDYVDRAWQSREVCELLYSMRDLDKVHCLKGNHEAMMLDALDGDVRALRFWMDYGGEATLRSWGMTSGMIDAAHVDAGAAVELIEAAREAIPQEILNWMRALPVSVSFGSYLFVHAGIRPGMPIDAQRERDMMWIRTTFLKHRGDHPMMIVHGHAEGKEPALLSNRIGIDTAAHSSGILTAVGVEEDRQWIIQSGQQ</sequence>
<dbReference type="Pfam" id="PF00149">
    <property type="entry name" value="Metallophos"/>
    <property type="match status" value="1"/>
</dbReference>
<organism evidence="2 3">
    <name type="scientific">Sphingobium subterraneum</name>
    <dbReference type="NCBI Taxonomy" id="627688"/>
    <lineage>
        <taxon>Bacteria</taxon>
        <taxon>Pseudomonadati</taxon>
        <taxon>Pseudomonadota</taxon>
        <taxon>Alphaproteobacteria</taxon>
        <taxon>Sphingomonadales</taxon>
        <taxon>Sphingomonadaceae</taxon>
        <taxon>Sphingobium</taxon>
    </lineage>
</organism>
<dbReference type="SUPFAM" id="SSF56300">
    <property type="entry name" value="Metallo-dependent phosphatases"/>
    <property type="match status" value="1"/>
</dbReference>
<name>A0A841IY68_9SPHN</name>
<dbReference type="EC" id="3.1.3.16" evidence="2"/>
<dbReference type="InterPro" id="IPR006186">
    <property type="entry name" value="Ser/Thr-sp_prot-phosphatase"/>
</dbReference>
<dbReference type="EMBL" id="JACIJP010000001">
    <property type="protein sequence ID" value="MBB6123260.1"/>
    <property type="molecule type" value="Genomic_DNA"/>
</dbReference>
<comment type="caution">
    <text evidence="2">The sequence shown here is derived from an EMBL/GenBank/DDBJ whole genome shotgun (WGS) entry which is preliminary data.</text>
</comment>
<dbReference type="InterPro" id="IPR029052">
    <property type="entry name" value="Metallo-depent_PP-like"/>
</dbReference>
<dbReference type="Proteomes" id="UP000552700">
    <property type="component" value="Unassembled WGS sequence"/>
</dbReference>
<dbReference type="CDD" id="cd00144">
    <property type="entry name" value="MPP_PPP_family"/>
    <property type="match status" value="1"/>
</dbReference>
<evidence type="ECO:0000313" key="3">
    <source>
        <dbReference type="Proteomes" id="UP000552700"/>
    </source>
</evidence>
<dbReference type="PANTHER" id="PTHR42850:SF4">
    <property type="entry name" value="ZINC-DEPENDENT ENDOPOLYPHOSPHATASE"/>
    <property type="match status" value="1"/>
</dbReference>
<dbReference type="PANTHER" id="PTHR42850">
    <property type="entry name" value="METALLOPHOSPHOESTERASE"/>
    <property type="match status" value="1"/>
</dbReference>
<dbReference type="GO" id="GO:0004722">
    <property type="term" value="F:protein serine/threonine phosphatase activity"/>
    <property type="evidence" value="ECO:0007669"/>
    <property type="project" value="UniProtKB-EC"/>
</dbReference>
<dbReference type="GO" id="GO:0005737">
    <property type="term" value="C:cytoplasm"/>
    <property type="evidence" value="ECO:0007669"/>
    <property type="project" value="TreeGrafter"/>
</dbReference>
<evidence type="ECO:0000259" key="1">
    <source>
        <dbReference type="PROSITE" id="PS00125"/>
    </source>
</evidence>
<feature type="domain" description="Serine/threonine specific protein phosphatases" evidence="1">
    <location>
        <begin position="86"/>
        <end position="91"/>
    </location>
</feature>
<evidence type="ECO:0000313" key="2">
    <source>
        <dbReference type="EMBL" id="MBB6123260.1"/>
    </source>
</evidence>
<dbReference type="Gene3D" id="3.60.21.10">
    <property type="match status" value="1"/>
</dbReference>
<dbReference type="GO" id="GO:0008803">
    <property type="term" value="F:bis(5'-nucleosyl)-tetraphosphatase (symmetrical) activity"/>
    <property type="evidence" value="ECO:0007669"/>
    <property type="project" value="TreeGrafter"/>
</dbReference>
<dbReference type="InterPro" id="IPR050126">
    <property type="entry name" value="Ap4A_hydrolase"/>
</dbReference>
<reference evidence="2 3" key="1">
    <citation type="submission" date="2020-08" db="EMBL/GenBank/DDBJ databases">
        <title>Genomic Encyclopedia of Type Strains, Phase IV (KMG-IV): sequencing the most valuable type-strain genomes for metagenomic binning, comparative biology and taxonomic classification.</title>
        <authorList>
            <person name="Goeker M."/>
        </authorList>
    </citation>
    <scope>NUCLEOTIDE SEQUENCE [LARGE SCALE GENOMIC DNA]</scope>
    <source>
        <strain evidence="2 3">DSM 102255</strain>
    </source>
</reference>
<dbReference type="GO" id="GO:0110154">
    <property type="term" value="P:RNA decapping"/>
    <property type="evidence" value="ECO:0007669"/>
    <property type="project" value="TreeGrafter"/>
</dbReference>
<keyword evidence="2" id="KW-0378">Hydrolase</keyword>
<dbReference type="PROSITE" id="PS00125">
    <property type="entry name" value="SER_THR_PHOSPHATASE"/>
    <property type="match status" value="1"/>
</dbReference>
<dbReference type="RefSeq" id="WP_184078017.1">
    <property type="nucleotide sequence ID" value="NZ_JACIJP010000001.1"/>
</dbReference>
<proteinExistence type="predicted"/>
<gene>
    <name evidence="2" type="ORF">FHS92_000967</name>
</gene>
<keyword evidence="3" id="KW-1185">Reference proteome</keyword>
<dbReference type="InterPro" id="IPR004843">
    <property type="entry name" value="Calcineurin-like_PHP"/>
</dbReference>
<accession>A0A841IY68</accession>
<dbReference type="AlphaFoldDB" id="A0A841IY68"/>
<protein>
    <submittedName>
        <fullName evidence="2">Serine/threonine protein phosphatase 1</fullName>
        <ecNumber evidence="2">3.1.3.16</ecNumber>
    </submittedName>
</protein>